<organism evidence="1 2">
    <name type="scientific">Phytohabitans rumicis</name>
    <dbReference type="NCBI Taxonomy" id="1076125"/>
    <lineage>
        <taxon>Bacteria</taxon>
        <taxon>Bacillati</taxon>
        <taxon>Actinomycetota</taxon>
        <taxon>Actinomycetes</taxon>
        <taxon>Micromonosporales</taxon>
        <taxon>Micromonosporaceae</taxon>
    </lineage>
</organism>
<dbReference type="Proteomes" id="UP000482960">
    <property type="component" value="Unassembled WGS sequence"/>
</dbReference>
<sequence>MIELHTFRLGDTGYVESGIFTAGDTVAAPGLVWATVDVSALED</sequence>
<reference evidence="1 2" key="2">
    <citation type="submission" date="2020-03" db="EMBL/GenBank/DDBJ databases">
        <authorList>
            <person name="Ichikawa N."/>
            <person name="Kimura A."/>
            <person name="Kitahashi Y."/>
            <person name="Uohara A."/>
        </authorList>
    </citation>
    <scope>NUCLEOTIDE SEQUENCE [LARGE SCALE GENOMIC DNA]</scope>
    <source>
        <strain evidence="1 2">NBRC 108638</strain>
    </source>
</reference>
<comment type="caution">
    <text evidence="1">The sequence shown here is derived from an EMBL/GenBank/DDBJ whole genome shotgun (WGS) entry which is preliminary data.</text>
</comment>
<accession>A0A6V8L3Y1</accession>
<proteinExistence type="predicted"/>
<name>A0A6V8L3Y1_9ACTN</name>
<keyword evidence="2" id="KW-1185">Reference proteome</keyword>
<dbReference type="AlphaFoldDB" id="A0A6V8L3Y1"/>
<protein>
    <submittedName>
        <fullName evidence="1">Uncharacterized protein</fullName>
    </submittedName>
</protein>
<evidence type="ECO:0000313" key="2">
    <source>
        <dbReference type="Proteomes" id="UP000482960"/>
    </source>
</evidence>
<dbReference type="EMBL" id="BLPG01000001">
    <property type="protein sequence ID" value="GFJ89521.1"/>
    <property type="molecule type" value="Genomic_DNA"/>
</dbReference>
<reference evidence="1 2" key="1">
    <citation type="submission" date="2020-03" db="EMBL/GenBank/DDBJ databases">
        <title>Whole genome shotgun sequence of Phytohabitans rumicis NBRC 108638.</title>
        <authorList>
            <person name="Komaki H."/>
            <person name="Tamura T."/>
        </authorList>
    </citation>
    <scope>NUCLEOTIDE SEQUENCE [LARGE SCALE GENOMIC DNA]</scope>
    <source>
        <strain evidence="1 2">NBRC 108638</strain>
    </source>
</reference>
<evidence type="ECO:0000313" key="1">
    <source>
        <dbReference type="EMBL" id="GFJ89521.1"/>
    </source>
</evidence>
<gene>
    <name evidence="1" type="ORF">Prum_031630</name>
</gene>